<dbReference type="CDD" id="cd09583">
    <property type="entry name" value="SAM_Atherin-like"/>
    <property type="match status" value="1"/>
</dbReference>
<keyword evidence="3" id="KW-0862">Zinc</keyword>
<dbReference type="InterPro" id="IPR011011">
    <property type="entry name" value="Znf_FYVE_PHD"/>
</dbReference>
<dbReference type="Gene3D" id="3.30.40.10">
    <property type="entry name" value="Zinc/RING finger domain, C3HC4 (zinc finger)"/>
    <property type="match status" value="1"/>
</dbReference>
<name>A0A183AEV9_9TREM</name>
<evidence type="ECO:0000313" key="10">
    <source>
        <dbReference type="WBParaSite" id="ECPE_0000550701-mRNA-1"/>
    </source>
</evidence>
<evidence type="ECO:0000259" key="7">
    <source>
        <dbReference type="PROSITE" id="PS50105"/>
    </source>
</evidence>
<feature type="domain" description="PHD-type" evidence="6">
    <location>
        <begin position="1165"/>
        <end position="1217"/>
    </location>
</feature>
<keyword evidence="9" id="KW-1185">Reference proteome</keyword>
<accession>A0A183AEV9</accession>
<feature type="compositionally biased region" description="Basic and acidic residues" evidence="5">
    <location>
        <begin position="1366"/>
        <end position="1375"/>
    </location>
</feature>
<dbReference type="WBParaSite" id="ECPE_0000550701-mRNA-1">
    <property type="protein sequence ID" value="ECPE_0000550701-mRNA-1"/>
    <property type="gene ID" value="ECPE_0000550701"/>
</dbReference>
<feature type="region of interest" description="Disordered" evidence="5">
    <location>
        <begin position="973"/>
        <end position="994"/>
    </location>
</feature>
<feature type="domain" description="SAM" evidence="7">
    <location>
        <begin position="1424"/>
        <end position="1469"/>
    </location>
</feature>
<feature type="compositionally biased region" description="Low complexity" evidence="5">
    <location>
        <begin position="1273"/>
        <end position="1293"/>
    </location>
</feature>
<dbReference type="SUPFAM" id="SSF57903">
    <property type="entry name" value="FYVE/PHD zinc finger"/>
    <property type="match status" value="1"/>
</dbReference>
<dbReference type="PANTHER" id="PTHR12247:SF139">
    <property type="entry name" value="ATHERIN-RELATED"/>
    <property type="match status" value="1"/>
</dbReference>
<feature type="compositionally biased region" description="Polar residues" evidence="5">
    <location>
        <begin position="1255"/>
        <end position="1272"/>
    </location>
</feature>
<keyword evidence="1" id="KW-0479">Metal-binding</keyword>
<feature type="region of interest" description="Disordered" evidence="5">
    <location>
        <begin position="1254"/>
        <end position="1397"/>
    </location>
</feature>
<feature type="compositionally biased region" description="Polar residues" evidence="5">
    <location>
        <begin position="605"/>
        <end position="618"/>
    </location>
</feature>
<dbReference type="InterPro" id="IPR001660">
    <property type="entry name" value="SAM"/>
</dbReference>
<dbReference type="InterPro" id="IPR050548">
    <property type="entry name" value="PcG_chromatin_remod_factors"/>
</dbReference>
<dbReference type="CDD" id="cd15527">
    <property type="entry name" value="PHD2_KAT6A_6B"/>
    <property type="match status" value="1"/>
</dbReference>
<dbReference type="InterPro" id="IPR001965">
    <property type="entry name" value="Znf_PHD"/>
</dbReference>
<dbReference type="GO" id="GO:0003682">
    <property type="term" value="F:chromatin binding"/>
    <property type="evidence" value="ECO:0007669"/>
    <property type="project" value="TreeGrafter"/>
</dbReference>
<dbReference type="GO" id="GO:0008270">
    <property type="term" value="F:zinc ion binding"/>
    <property type="evidence" value="ECO:0007669"/>
    <property type="project" value="UniProtKB-KW"/>
</dbReference>
<dbReference type="SMART" id="SM00454">
    <property type="entry name" value="SAM"/>
    <property type="match status" value="1"/>
</dbReference>
<proteinExistence type="predicted"/>
<reference evidence="10" key="1">
    <citation type="submission" date="2016-06" db="UniProtKB">
        <authorList>
            <consortium name="WormBaseParasite"/>
        </authorList>
    </citation>
    <scope>IDENTIFICATION</scope>
</reference>
<dbReference type="Proteomes" id="UP000272942">
    <property type="component" value="Unassembled WGS sequence"/>
</dbReference>
<dbReference type="PROSITE" id="PS50016">
    <property type="entry name" value="ZF_PHD_2"/>
    <property type="match status" value="1"/>
</dbReference>
<evidence type="ECO:0000313" key="9">
    <source>
        <dbReference type="Proteomes" id="UP000272942"/>
    </source>
</evidence>
<evidence type="ECO:0000256" key="1">
    <source>
        <dbReference type="ARBA" id="ARBA00022723"/>
    </source>
</evidence>
<dbReference type="OrthoDB" id="10004495at2759"/>
<dbReference type="InterPro" id="IPR013761">
    <property type="entry name" value="SAM/pointed_sf"/>
</dbReference>
<evidence type="ECO:0000313" key="8">
    <source>
        <dbReference type="EMBL" id="VDP75679.1"/>
    </source>
</evidence>
<dbReference type="GO" id="GO:0045892">
    <property type="term" value="P:negative regulation of DNA-templated transcription"/>
    <property type="evidence" value="ECO:0007669"/>
    <property type="project" value="TreeGrafter"/>
</dbReference>
<feature type="region of interest" description="Disordered" evidence="5">
    <location>
        <begin position="605"/>
        <end position="628"/>
    </location>
</feature>
<dbReference type="EMBL" id="UZAN01042358">
    <property type="protein sequence ID" value="VDP75679.1"/>
    <property type="molecule type" value="Genomic_DNA"/>
</dbReference>
<feature type="compositionally biased region" description="Polar residues" evidence="5">
    <location>
        <begin position="1376"/>
        <end position="1392"/>
    </location>
</feature>
<dbReference type="InterPro" id="IPR013083">
    <property type="entry name" value="Znf_RING/FYVE/PHD"/>
</dbReference>
<feature type="compositionally biased region" description="Low complexity" evidence="5">
    <location>
        <begin position="1346"/>
        <end position="1355"/>
    </location>
</feature>
<dbReference type="GO" id="GO:0005634">
    <property type="term" value="C:nucleus"/>
    <property type="evidence" value="ECO:0007669"/>
    <property type="project" value="TreeGrafter"/>
</dbReference>
<evidence type="ECO:0000256" key="3">
    <source>
        <dbReference type="ARBA" id="ARBA00022833"/>
    </source>
</evidence>
<feature type="region of interest" description="Disordered" evidence="5">
    <location>
        <begin position="84"/>
        <end position="104"/>
    </location>
</feature>
<dbReference type="Gene3D" id="1.10.150.50">
    <property type="entry name" value="Transcription Factor, Ets-1"/>
    <property type="match status" value="1"/>
</dbReference>
<keyword evidence="2 4" id="KW-0863">Zinc-finger</keyword>
<dbReference type="PROSITE" id="PS50105">
    <property type="entry name" value="SAM_DOMAIN"/>
    <property type="match status" value="1"/>
</dbReference>
<reference evidence="8 9" key="2">
    <citation type="submission" date="2018-11" db="EMBL/GenBank/DDBJ databases">
        <authorList>
            <consortium name="Pathogen Informatics"/>
        </authorList>
    </citation>
    <scope>NUCLEOTIDE SEQUENCE [LARGE SCALE GENOMIC DNA]</scope>
    <source>
        <strain evidence="8 9">Egypt</strain>
    </source>
</reference>
<feature type="compositionally biased region" description="Low complexity" evidence="5">
    <location>
        <begin position="94"/>
        <end position="103"/>
    </location>
</feature>
<evidence type="ECO:0000256" key="2">
    <source>
        <dbReference type="ARBA" id="ARBA00022771"/>
    </source>
</evidence>
<evidence type="ECO:0000256" key="5">
    <source>
        <dbReference type="SAM" id="MobiDB-lite"/>
    </source>
</evidence>
<dbReference type="Pfam" id="PF00536">
    <property type="entry name" value="SAM_1"/>
    <property type="match status" value="1"/>
</dbReference>
<protein>
    <submittedName>
        <fullName evidence="10">IRS-type PTB domain-containing protein</fullName>
    </submittedName>
</protein>
<feature type="compositionally biased region" description="Polar residues" evidence="5">
    <location>
        <begin position="983"/>
        <end position="994"/>
    </location>
</feature>
<sequence length="1496" mass="162746">MHRHSRYYARPSVLGRAGYRARRSADLGGGGGGGERNDLVCRLNRRKNMVTIFSLTKSELVLQFCEHIVPFIASCLNQKIKTEAWPTSGDPPQSSNSLQSSISGTNCSTNSTSVGLGGQLIPLAPNGMCTSTGLPLPVNFIPSLASNTFGSTPLLPSTILPTSFHSVPTSEFPSNTPLITFAPGLTVSSSASSLSSSSTLSASPGPISTPVVNGVLTQASSAVTAPTVSSTGSLGEDGMKSCSDRWMLDSPATSAPSDSVQSDTDSMTMMVVDKADGNETMMMLCSRCCGLSTKEDPFLVCKDCGQGVCLRVILICPIRFDWAMYSPSRPNSENTSLENITETVFNRLPSVYPRYAATTNLFHTSACPQSPTALICDSVYGYGGEPIRNLHRNEMHDNSIYPHASTRAMTTYPSTFYVPNSHSVSIPTEISLAEAVMKRPRLSCDSYMFSGSTGNKLFVAPNTNARFPLSLKSASISEKQLTHNPGRVTHNGMMVINSTRIHSIAPSEQAYAQQALASRASLSKVDTLFESKNMKSLLSAINESQFGSVRNISTPTVLPCSQFGYSIAPTISYPEINLRTTTVSITLSSTTGTPLTTSSATIDQASTPTTAHISARSNPSDKDVSTSRLGNGVRATQMAAFKHEPRKRKAQPLTISSVTSLRMTGIKSDPMDSNQVNPESHALITHPSISNDASTIANTSSSSILITSGSDLSRIQSAVAAPRPQSVLVQLTPGPTRTVFTHASSGGISTPNIINGSAAVQRNSFTKNARLNPRRPILPNTLRRPGFQTLHPLHWLTKSPVRFGIQDESVRPPALLSTKTRMQSANIFDSIVTKSLSSNELSNQSIGVVSVAVSKHAETTFTSIDDLLWHRNFFGKSNPQQLVYTLVYLFARTFQLWSGVQLSKLRFGFRSQFTFVLLKPGETTKPIEVFRSASTNRFTAIDSNLFRGDFKSLLFLPRLRLLYAPQLDEDETEQTTDLPIHSDSGSAYPGSSVNQTVNTSESRRYLLDHFEANSHERCLLCYHALYLSKRHSTGTTRDVDPYFLAWEPNPTPNKWFRADPLEAHGLSMILQTIRTALDCAKLMHRKSALTLNPIDFVTTKTFGYPGESIELKSHGDDSPLNLVIREQRTCSNNFSGTTKSHPTCLDYWPELTERARQSPWQCSDCKTCTVCQGKGYESELLICDACDKGFHPECHVPNLEEPVDRSLPWVCAACQKEGYSVAIGTLPGAPDNTFPTLSGHMDMSLTHAEAKYPENSMQSDPGLNSMSEAGQASESTKTPLKSTSTEPPTSTTPNQTRTPITDHSPQNDTNAFTSSVKSPIKPIDNLPNTPAHGGPVNSATDRTDSSPEPLSSSASKNHSTINTASTEEHEAHNSVHEVSSSPPSTDPITQRGNGHESCADECNLHPPSLDMAHFVSRPEDIRAWSVEHVRDWLLEEGFHRESEAFFQQEIDGACLLLMKRMDVLTELGIKLGPAVKIYERIKRLQSRCSSPNIMCS</sequence>
<dbReference type="SUPFAM" id="SSF47769">
    <property type="entry name" value="SAM/Pointed domain"/>
    <property type="match status" value="1"/>
</dbReference>
<dbReference type="GO" id="GO:0042393">
    <property type="term" value="F:histone binding"/>
    <property type="evidence" value="ECO:0007669"/>
    <property type="project" value="TreeGrafter"/>
</dbReference>
<feature type="compositionally biased region" description="Polar residues" evidence="5">
    <location>
        <begin position="1356"/>
        <end position="1365"/>
    </location>
</feature>
<evidence type="ECO:0000256" key="4">
    <source>
        <dbReference type="PROSITE-ProRule" id="PRU00146"/>
    </source>
</evidence>
<dbReference type="SMART" id="SM00249">
    <property type="entry name" value="PHD"/>
    <property type="match status" value="1"/>
</dbReference>
<gene>
    <name evidence="8" type="ORF">ECPE_LOCUS5494</name>
</gene>
<organism evidence="10">
    <name type="scientific">Echinostoma caproni</name>
    <dbReference type="NCBI Taxonomy" id="27848"/>
    <lineage>
        <taxon>Eukaryota</taxon>
        <taxon>Metazoa</taxon>
        <taxon>Spiralia</taxon>
        <taxon>Lophotrochozoa</taxon>
        <taxon>Platyhelminthes</taxon>
        <taxon>Trematoda</taxon>
        <taxon>Digenea</taxon>
        <taxon>Plagiorchiida</taxon>
        <taxon>Echinostomata</taxon>
        <taxon>Echinostomatoidea</taxon>
        <taxon>Echinostomatidae</taxon>
        <taxon>Echinostoma</taxon>
    </lineage>
</organism>
<evidence type="ECO:0000259" key="6">
    <source>
        <dbReference type="PROSITE" id="PS50016"/>
    </source>
</evidence>
<feature type="compositionally biased region" description="Polar residues" evidence="5">
    <location>
        <begin position="1294"/>
        <end position="1317"/>
    </location>
</feature>
<dbReference type="Pfam" id="PF00628">
    <property type="entry name" value="PHD"/>
    <property type="match status" value="1"/>
</dbReference>
<dbReference type="PANTHER" id="PTHR12247">
    <property type="entry name" value="POLYCOMB GROUP PROTEIN"/>
    <property type="match status" value="1"/>
</dbReference>
<dbReference type="InterPro" id="IPR019787">
    <property type="entry name" value="Znf_PHD-finger"/>
</dbReference>